<dbReference type="InterPro" id="IPR050712">
    <property type="entry name" value="NAD(P)H-dep_reductase"/>
</dbReference>
<dbReference type="PANTHER" id="PTHR30543:SF21">
    <property type="entry name" value="NAD(P)H-DEPENDENT FMN REDUCTASE LOT6"/>
    <property type="match status" value="1"/>
</dbReference>
<dbReference type="Proteomes" id="UP000239920">
    <property type="component" value="Unassembled WGS sequence"/>
</dbReference>
<dbReference type="InterPro" id="IPR005025">
    <property type="entry name" value="FMN_Rdtase-like_dom"/>
</dbReference>
<feature type="region of interest" description="Disordered" evidence="1">
    <location>
        <begin position="333"/>
        <end position="418"/>
    </location>
</feature>
<dbReference type="PANTHER" id="PTHR30543">
    <property type="entry name" value="CHROMATE REDUCTASE"/>
    <property type="match status" value="1"/>
</dbReference>
<sequence length="418" mass="45929">MKKILALVGTNANFSYNRLLLKFMKKHFKQMADIEIYEISKLPAFSVDVPLEEQTEVWKLKQKVKAADGVVFSTPEYDHGIPAALKSAVEWLSYHTTVLKHKPVMVVGVSYGRQASARSQVQMRQILISPDCDANLLPGNEVLIGGATHVFSKDGRLINEEMRDNLEQCFTHFIEYIQVFENADEEEVEMPIKQPRISEAYIKFPTGRLSLKEVQQIFSTIPFEVDLVDSTDHFAWYSDKPNREHVRDVASLGEPVTECHPPKAVPAVMAIINSFRDGKRDVVTRPLWMNGHRSLIQYYALRDVDGHYLGTIEFTGSVEYILNLFEKGAWNKGADASTGASKHEDAAPAAGDDNVDASTGASESSDDTSAAATSTGSATNEPTGIEETDADTGASESGSVDADDDAADATTGASEEDD</sequence>
<dbReference type="AlphaFoldDB" id="A0A2J6NLD3"/>
<organism evidence="3 4">
    <name type="scientific">Limosilactobacillus pontis</name>
    <dbReference type="NCBI Taxonomy" id="35787"/>
    <lineage>
        <taxon>Bacteria</taxon>
        <taxon>Bacillati</taxon>
        <taxon>Bacillota</taxon>
        <taxon>Bacilli</taxon>
        <taxon>Lactobacillales</taxon>
        <taxon>Lactobacillaceae</taxon>
        <taxon>Limosilactobacillus</taxon>
    </lineage>
</organism>
<dbReference type="Gene3D" id="3.30.450.20">
    <property type="entry name" value="PAS domain"/>
    <property type="match status" value="1"/>
</dbReference>
<feature type="domain" description="NADPH-dependent FMN reductase-like" evidence="2">
    <location>
        <begin position="3"/>
        <end position="148"/>
    </location>
</feature>
<dbReference type="GO" id="GO:0010181">
    <property type="term" value="F:FMN binding"/>
    <property type="evidence" value="ECO:0007669"/>
    <property type="project" value="TreeGrafter"/>
</dbReference>
<dbReference type="RefSeq" id="WP_104689132.1">
    <property type="nucleotide sequence ID" value="NZ_JBKTHY010000009.1"/>
</dbReference>
<dbReference type="Gene3D" id="3.40.50.360">
    <property type="match status" value="1"/>
</dbReference>
<gene>
    <name evidence="3" type="ORF">CK797_07445</name>
</gene>
<feature type="compositionally biased region" description="Low complexity" evidence="1">
    <location>
        <begin position="356"/>
        <end position="379"/>
    </location>
</feature>
<dbReference type="EMBL" id="PNFV01000009">
    <property type="protein sequence ID" value="PMB82103.1"/>
    <property type="molecule type" value="Genomic_DNA"/>
</dbReference>
<dbReference type="Pfam" id="PF13596">
    <property type="entry name" value="PAS_10"/>
    <property type="match status" value="1"/>
</dbReference>
<proteinExistence type="predicted"/>
<dbReference type="OrthoDB" id="9812295at2"/>
<evidence type="ECO:0000259" key="2">
    <source>
        <dbReference type="Pfam" id="PF03358"/>
    </source>
</evidence>
<protein>
    <submittedName>
        <fullName evidence="3">NADPH-dependent FMN reductase</fullName>
    </submittedName>
</protein>
<dbReference type="InterPro" id="IPR029039">
    <property type="entry name" value="Flavoprotein-like_sf"/>
</dbReference>
<reference evidence="3 4" key="1">
    <citation type="submission" date="2017-09" db="EMBL/GenBank/DDBJ databases">
        <title>Bacterial strain isolated from the female urinary microbiota.</title>
        <authorList>
            <person name="Thomas-White K."/>
            <person name="Kumar N."/>
            <person name="Forster S."/>
            <person name="Putonti C."/>
            <person name="Lawley T."/>
            <person name="Wolfe A.J."/>
        </authorList>
    </citation>
    <scope>NUCLEOTIDE SEQUENCE [LARGE SCALE GENOMIC DNA]</scope>
    <source>
        <strain evidence="3 4">UMB0683</strain>
    </source>
</reference>
<name>A0A2J6NLD3_9LACO</name>
<evidence type="ECO:0000256" key="1">
    <source>
        <dbReference type="SAM" id="MobiDB-lite"/>
    </source>
</evidence>
<feature type="compositionally biased region" description="Low complexity" evidence="1">
    <location>
        <begin position="408"/>
        <end position="418"/>
    </location>
</feature>
<evidence type="ECO:0000313" key="3">
    <source>
        <dbReference type="EMBL" id="PMB82103.1"/>
    </source>
</evidence>
<dbReference type="GO" id="GO:0016491">
    <property type="term" value="F:oxidoreductase activity"/>
    <property type="evidence" value="ECO:0007669"/>
    <property type="project" value="InterPro"/>
</dbReference>
<comment type="caution">
    <text evidence="3">The sequence shown here is derived from an EMBL/GenBank/DDBJ whole genome shotgun (WGS) entry which is preliminary data.</text>
</comment>
<dbReference type="GO" id="GO:0005829">
    <property type="term" value="C:cytosol"/>
    <property type="evidence" value="ECO:0007669"/>
    <property type="project" value="TreeGrafter"/>
</dbReference>
<dbReference type="SUPFAM" id="SSF52218">
    <property type="entry name" value="Flavoproteins"/>
    <property type="match status" value="1"/>
</dbReference>
<evidence type="ECO:0000313" key="4">
    <source>
        <dbReference type="Proteomes" id="UP000239920"/>
    </source>
</evidence>
<dbReference type="Pfam" id="PF03358">
    <property type="entry name" value="FMN_red"/>
    <property type="match status" value="1"/>
</dbReference>
<accession>A0A2J6NLD3</accession>